<protein>
    <recommendedName>
        <fullName evidence="2">Putative auto-transporter adhesin head GIN domain-containing protein</fullName>
    </recommendedName>
</protein>
<dbReference type="Proteomes" id="UP001143486">
    <property type="component" value="Unassembled WGS sequence"/>
</dbReference>
<evidence type="ECO:0000313" key="4">
    <source>
        <dbReference type="Proteomes" id="UP001143486"/>
    </source>
</evidence>
<evidence type="ECO:0000313" key="3">
    <source>
        <dbReference type="EMBL" id="GLK52333.1"/>
    </source>
</evidence>
<dbReference type="RefSeq" id="WP_271186701.1">
    <property type="nucleotide sequence ID" value="NZ_BSFE01000004.1"/>
</dbReference>
<proteinExistence type="predicted"/>
<dbReference type="EMBL" id="BSFE01000004">
    <property type="protein sequence ID" value="GLK52333.1"/>
    <property type="molecule type" value="Genomic_DNA"/>
</dbReference>
<keyword evidence="1" id="KW-0732">Signal</keyword>
<name>A0A9W6MNP9_9PROT</name>
<comment type="caution">
    <text evidence="3">The sequence shown here is derived from an EMBL/GenBank/DDBJ whole genome shotgun (WGS) entry which is preliminary data.</text>
</comment>
<reference evidence="3" key="1">
    <citation type="journal article" date="2014" name="Int. J. Syst. Evol. Microbiol.">
        <title>Complete genome sequence of Corynebacterium casei LMG S-19264T (=DSM 44701T), isolated from a smear-ripened cheese.</title>
        <authorList>
            <consortium name="US DOE Joint Genome Institute (JGI-PGF)"/>
            <person name="Walter F."/>
            <person name="Albersmeier A."/>
            <person name="Kalinowski J."/>
            <person name="Ruckert C."/>
        </authorList>
    </citation>
    <scope>NUCLEOTIDE SEQUENCE</scope>
    <source>
        <strain evidence="3">VKM B-1513</strain>
    </source>
</reference>
<dbReference type="Pfam" id="PF10988">
    <property type="entry name" value="DUF2807"/>
    <property type="match status" value="1"/>
</dbReference>
<keyword evidence="4" id="KW-1185">Reference proteome</keyword>
<evidence type="ECO:0000256" key="1">
    <source>
        <dbReference type="SAM" id="SignalP"/>
    </source>
</evidence>
<feature type="chain" id="PRO_5040977394" description="Putative auto-transporter adhesin head GIN domain-containing protein" evidence="1">
    <location>
        <begin position="22"/>
        <end position="211"/>
    </location>
</feature>
<reference evidence="3" key="2">
    <citation type="submission" date="2023-01" db="EMBL/GenBank/DDBJ databases">
        <authorList>
            <person name="Sun Q."/>
            <person name="Evtushenko L."/>
        </authorList>
    </citation>
    <scope>NUCLEOTIDE SEQUENCE</scope>
    <source>
        <strain evidence="3">VKM B-1513</strain>
    </source>
</reference>
<dbReference type="InterPro" id="IPR021255">
    <property type="entry name" value="DUF2807"/>
</dbReference>
<dbReference type="AlphaFoldDB" id="A0A9W6MNP9"/>
<organism evidence="3 4">
    <name type="scientific">Maricaulis virginensis</name>
    <dbReference type="NCBI Taxonomy" id="144022"/>
    <lineage>
        <taxon>Bacteria</taxon>
        <taxon>Pseudomonadati</taxon>
        <taxon>Pseudomonadota</taxon>
        <taxon>Alphaproteobacteria</taxon>
        <taxon>Maricaulales</taxon>
        <taxon>Maricaulaceae</taxon>
        <taxon>Maricaulis</taxon>
    </lineage>
</organism>
<sequence>MTRYILAALGGAAVLAGSGWAQDSRDIEVGAFDRVEARGGLRLEIVRGDNPGVRLEGNGSDFDDIEVAVQGDELRIRQDTGWFMRNRQLDVVVHVTMRDFESLDFSRGISARVTDIQAGHLDVDINTGAAARLSGTCETLVIGLSTGVSLNARDLVCEDVELEASTGADASVHATSRIEARASMGADIDVYGSPGQRDVSASMGGDISFRN</sequence>
<gene>
    <name evidence="3" type="ORF">GCM10017621_18410</name>
</gene>
<dbReference type="Gene3D" id="2.160.20.120">
    <property type="match status" value="2"/>
</dbReference>
<evidence type="ECO:0000259" key="2">
    <source>
        <dbReference type="Pfam" id="PF10988"/>
    </source>
</evidence>
<feature type="domain" description="Putative auto-transporter adhesin head GIN" evidence="2">
    <location>
        <begin position="31"/>
        <end position="194"/>
    </location>
</feature>
<accession>A0A9W6MNP9</accession>
<feature type="signal peptide" evidence="1">
    <location>
        <begin position="1"/>
        <end position="21"/>
    </location>
</feature>